<evidence type="ECO:0008006" key="3">
    <source>
        <dbReference type="Google" id="ProtNLM"/>
    </source>
</evidence>
<dbReference type="GeneID" id="93580775"/>
<accession>A0A1L9V161</accession>
<dbReference type="RefSeq" id="XP_067484893.1">
    <property type="nucleotide sequence ID" value="XM_067628287.1"/>
</dbReference>
<organism evidence="1 2">
    <name type="scientific">Aspergillus brasiliensis (strain CBS 101740 / IMI 381727 / IBT 21946)</name>
    <dbReference type="NCBI Taxonomy" id="767769"/>
    <lineage>
        <taxon>Eukaryota</taxon>
        <taxon>Fungi</taxon>
        <taxon>Dikarya</taxon>
        <taxon>Ascomycota</taxon>
        <taxon>Pezizomycotina</taxon>
        <taxon>Eurotiomycetes</taxon>
        <taxon>Eurotiomycetidae</taxon>
        <taxon>Eurotiales</taxon>
        <taxon>Aspergillaceae</taxon>
        <taxon>Aspergillus</taxon>
        <taxon>Aspergillus subgen. Circumdati</taxon>
    </lineage>
</organism>
<sequence length="227" mass="26097">MAPDSEINRVQAVQRALAAPEILSRIFECFYEVIPAAGTSWSGRSLLLSCALVSKSWFPEAMRWLWRDPKQFPDPEGNHVDVLDLLEKIPEARRNIYARYIKTAMLYDYKRKPDGLDTVQFPNLHSVWISGRIDLSDFEEIKFKDNCVRHIFHYEFCSSDYEGHATACFEKLITPLLSHFSHLEKCVIFAGSSEKSGVSFRFTRVIDGQGKEGFECAYLGDFLKPQK</sequence>
<dbReference type="VEuPathDB" id="FungiDB:ASPBRDRAFT_61177"/>
<dbReference type="STRING" id="767769.A0A1L9V161"/>
<protein>
    <recommendedName>
        <fullName evidence="3">F-box domain-containing protein</fullName>
    </recommendedName>
</protein>
<dbReference type="Proteomes" id="UP000184499">
    <property type="component" value="Unassembled WGS sequence"/>
</dbReference>
<reference evidence="2" key="1">
    <citation type="journal article" date="2017" name="Genome Biol.">
        <title>Comparative genomics reveals high biological diversity and specific adaptations in the industrially and medically important fungal genus Aspergillus.</title>
        <authorList>
            <person name="de Vries R.P."/>
            <person name="Riley R."/>
            <person name="Wiebenga A."/>
            <person name="Aguilar-Osorio G."/>
            <person name="Amillis S."/>
            <person name="Uchima C.A."/>
            <person name="Anderluh G."/>
            <person name="Asadollahi M."/>
            <person name="Askin M."/>
            <person name="Barry K."/>
            <person name="Battaglia E."/>
            <person name="Bayram O."/>
            <person name="Benocci T."/>
            <person name="Braus-Stromeyer S.A."/>
            <person name="Caldana C."/>
            <person name="Canovas D."/>
            <person name="Cerqueira G.C."/>
            <person name="Chen F."/>
            <person name="Chen W."/>
            <person name="Choi C."/>
            <person name="Clum A."/>
            <person name="Dos Santos R.A."/>
            <person name="Damasio A.R."/>
            <person name="Diallinas G."/>
            <person name="Emri T."/>
            <person name="Fekete E."/>
            <person name="Flipphi M."/>
            <person name="Freyberg S."/>
            <person name="Gallo A."/>
            <person name="Gournas C."/>
            <person name="Habgood R."/>
            <person name="Hainaut M."/>
            <person name="Harispe M.L."/>
            <person name="Henrissat B."/>
            <person name="Hilden K.S."/>
            <person name="Hope R."/>
            <person name="Hossain A."/>
            <person name="Karabika E."/>
            <person name="Karaffa L."/>
            <person name="Karanyi Z."/>
            <person name="Krasevec N."/>
            <person name="Kuo A."/>
            <person name="Kusch H."/>
            <person name="LaButti K."/>
            <person name="Lagendijk E.L."/>
            <person name="Lapidus A."/>
            <person name="Levasseur A."/>
            <person name="Lindquist E."/>
            <person name="Lipzen A."/>
            <person name="Logrieco A.F."/>
            <person name="MacCabe A."/>
            <person name="Maekelae M.R."/>
            <person name="Malavazi I."/>
            <person name="Melin P."/>
            <person name="Meyer V."/>
            <person name="Mielnichuk N."/>
            <person name="Miskei M."/>
            <person name="Molnar A.P."/>
            <person name="Mule G."/>
            <person name="Ngan C.Y."/>
            <person name="Orejas M."/>
            <person name="Orosz E."/>
            <person name="Ouedraogo J.P."/>
            <person name="Overkamp K.M."/>
            <person name="Park H.-S."/>
            <person name="Perrone G."/>
            <person name="Piumi F."/>
            <person name="Punt P.J."/>
            <person name="Ram A.F."/>
            <person name="Ramon A."/>
            <person name="Rauscher S."/>
            <person name="Record E."/>
            <person name="Riano-Pachon D.M."/>
            <person name="Robert V."/>
            <person name="Roehrig J."/>
            <person name="Ruller R."/>
            <person name="Salamov A."/>
            <person name="Salih N.S."/>
            <person name="Samson R.A."/>
            <person name="Sandor E."/>
            <person name="Sanguinetti M."/>
            <person name="Schuetze T."/>
            <person name="Sepcic K."/>
            <person name="Shelest E."/>
            <person name="Sherlock G."/>
            <person name="Sophianopoulou V."/>
            <person name="Squina F.M."/>
            <person name="Sun H."/>
            <person name="Susca A."/>
            <person name="Todd R.B."/>
            <person name="Tsang A."/>
            <person name="Unkles S.E."/>
            <person name="van de Wiele N."/>
            <person name="van Rossen-Uffink D."/>
            <person name="Oliveira J.V."/>
            <person name="Vesth T.C."/>
            <person name="Visser J."/>
            <person name="Yu J.-H."/>
            <person name="Zhou M."/>
            <person name="Andersen M.R."/>
            <person name="Archer D.B."/>
            <person name="Baker S.E."/>
            <person name="Benoit I."/>
            <person name="Brakhage A.A."/>
            <person name="Braus G.H."/>
            <person name="Fischer R."/>
            <person name="Frisvad J.C."/>
            <person name="Goldman G.H."/>
            <person name="Houbraken J."/>
            <person name="Oakley B."/>
            <person name="Pocsi I."/>
            <person name="Scazzocchio C."/>
            <person name="Seiboth B."/>
            <person name="vanKuyk P.A."/>
            <person name="Wortman J."/>
            <person name="Dyer P.S."/>
            <person name="Grigoriev I.V."/>
        </authorList>
    </citation>
    <scope>NUCLEOTIDE SEQUENCE [LARGE SCALE GENOMIC DNA]</scope>
    <source>
        <strain evidence="2">CBS 101740 / IMI 381727 / IBT 21946</strain>
    </source>
</reference>
<keyword evidence="2" id="KW-1185">Reference proteome</keyword>
<dbReference type="OMA" id="RNIYARY"/>
<dbReference type="AlphaFoldDB" id="A0A1L9V161"/>
<dbReference type="EMBL" id="KV878679">
    <property type="protein sequence ID" value="OJJ77646.1"/>
    <property type="molecule type" value="Genomic_DNA"/>
</dbReference>
<proteinExistence type="predicted"/>
<dbReference type="OrthoDB" id="2305901at2759"/>
<name>A0A1L9V161_ASPBC</name>
<gene>
    <name evidence="1" type="ORF">ASPBRDRAFT_61177</name>
</gene>
<evidence type="ECO:0000313" key="1">
    <source>
        <dbReference type="EMBL" id="OJJ77646.1"/>
    </source>
</evidence>
<evidence type="ECO:0000313" key="2">
    <source>
        <dbReference type="Proteomes" id="UP000184499"/>
    </source>
</evidence>